<dbReference type="EMBL" id="JAODUP010001201">
    <property type="protein sequence ID" value="KAK2140934.1"/>
    <property type="molecule type" value="Genomic_DNA"/>
</dbReference>
<keyword evidence="1" id="KW-0472">Membrane</keyword>
<keyword evidence="1" id="KW-1133">Transmembrane helix</keyword>
<evidence type="ECO:0000313" key="2">
    <source>
        <dbReference type="EMBL" id="KAK2140934.1"/>
    </source>
</evidence>
<accession>A0AAD9MS17</accession>
<name>A0AAD9MS17_9ANNE</name>
<dbReference type="Proteomes" id="UP001208570">
    <property type="component" value="Unassembled WGS sequence"/>
</dbReference>
<reference evidence="2" key="1">
    <citation type="journal article" date="2023" name="Mol. Biol. Evol.">
        <title>Third-Generation Sequencing Reveals the Adaptive Role of the Epigenome in Three Deep-Sea Polychaetes.</title>
        <authorList>
            <person name="Perez M."/>
            <person name="Aroh O."/>
            <person name="Sun Y."/>
            <person name="Lan Y."/>
            <person name="Juniper S.K."/>
            <person name="Young C.R."/>
            <person name="Angers B."/>
            <person name="Qian P.Y."/>
        </authorList>
    </citation>
    <scope>NUCLEOTIDE SEQUENCE</scope>
    <source>
        <strain evidence="2">P08H-3</strain>
    </source>
</reference>
<evidence type="ECO:0000256" key="1">
    <source>
        <dbReference type="SAM" id="Phobius"/>
    </source>
</evidence>
<feature type="transmembrane region" description="Helical" evidence="1">
    <location>
        <begin position="86"/>
        <end position="110"/>
    </location>
</feature>
<organism evidence="2 3">
    <name type="scientific">Paralvinella palmiformis</name>
    <dbReference type="NCBI Taxonomy" id="53620"/>
    <lineage>
        <taxon>Eukaryota</taxon>
        <taxon>Metazoa</taxon>
        <taxon>Spiralia</taxon>
        <taxon>Lophotrochozoa</taxon>
        <taxon>Annelida</taxon>
        <taxon>Polychaeta</taxon>
        <taxon>Sedentaria</taxon>
        <taxon>Canalipalpata</taxon>
        <taxon>Terebellida</taxon>
        <taxon>Terebelliformia</taxon>
        <taxon>Alvinellidae</taxon>
        <taxon>Paralvinella</taxon>
    </lineage>
</organism>
<dbReference type="AlphaFoldDB" id="A0AAD9MS17"/>
<comment type="caution">
    <text evidence="2">The sequence shown here is derived from an EMBL/GenBank/DDBJ whole genome shotgun (WGS) entry which is preliminary data.</text>
</comment>
<sequence length="136" mass="15038">MYRSAVVTGFRSLANPSRKALPRVVEQNNGRKTGILSTSLGGDRQITMTTRSGRLRAYNSLQPIPWNPSRFCSSKGEPAKEGVMNYALVIGAIATVAYLGYMCSSAVGLVQDIYKFQRFNPLTDPKHGVFLEKKHK</sequence>
<evidence type="ECO:0000313" key="3">
    <source>
        <dbReference type="Proteomes" id="UP001208570"/>
    </source>
</evidence>
<gene>
    <name evidence="2" type="ORF">LSH36_1201g00056</name>
</gene>
<keyword evidence="1" id="KW-0812">Transmembrane</keyword>
<keyword evidence="3" id="KW-1185">Reference proteome</keyword>
<proteinExistence type="predicted"/>
<protein>
    <submittedName>
        <fullName evidence="2">Uncharacterized protein</fullName>
    </submittedName>
</protein>